<comment type="subcellular location">
    <subcellularLocation>
        <location evidence="1">Nucleus envelope</location>
    </subcellularLocation>
    <subcellularLocation>
        <location evidence="4">Nucleus</location>
        <location evidence="4">Nuclear pore complex</location>
    </subcellularLocation>
</comment>
<evidence type="ECO:0000256" key="4">
    <source>
        <dbReference type="RuleBase" id="RU364035"/>
    </source>
</evidence>
<dbReference type="GO" id="GO:0016973">
    <property type="term" value="P:poly(A)+ mRNA export from nucleus"/>
    <property type="evidence" value="ECO:0007669"/>
    <property type="project" value="TreeGrafter"/>
</dbReference>
<evidence type="ECO:0000313" key="7">
    <source>
        <dbReference type="Proteomes" id="UP000253472"/>
    </source>
</evidence>
<dbReference type="EMBL" id="QLNQ01000001">
    <property type="protein sequence ID" value="RCK67289.1"/>
    <property type="molecule type" value="Genomic_DNA"/>
</dbReference>
<keyword evidence="4" id="KW-0813">Transport</keyword>
<dbReference type="AlphaFoldDB" id="A0A367YP03"/>
<keyword evidence="3 4" id="KW-0539">Nucleus</keyword>
<keyword evidence="4" id="KW-0509">mRNA transport</keyword>
<dbReference type="Proteomes" id="UP000253472">
    <property type="component" value="Unassembled WGS sequence"/>
</dbReference>
<evidence type="ECO:0000256" key="2">
    <source>
        <dbReference type="ARBA" id="ARBA00010186"/>
    </source>
</evidence>
<evidence type="ECO:0000256" key="5">
    <source>
        <dbReference type="SAM" id="MobiDB-lite"/>
    </source>
</evidence>
<feature type="compositionally biased region" description="Low complexity" evidence="5">
    <location>
        <begin position="18"/>
        <end position="45"/>
    </location>
</feature>
<dbReference type="OrthoDB" id="1918363at2759"/>
<proteinExistence type="inferred from homology"/>
<protein>
    <recommendedName>
        <fullName evidence="4">Nuclear pore protein</fullName>
    </recommendedName>
</protein>
<dbReference type="SUPFAM" id="SSF81995">
    <property type="entry name" value="beta-sandwich domain of Sec23/24"/>
    <property type="match status" value="1"/>
</dbReference>
<keyword evidence="7" id="KW-1185">Reference proteome</keyword>
<dbReference type="GO" id="GO:0005643">
    <property type="term" value="C:nuclear pore"/>
    <property type="evidence" value="ECO:0007669"/>
    <property type="project" value="UniProtKB-SubCell"/>
</dbReference>
<keyword evidence="4" id="KW-0906">Nuclear pore complex</keyword>
<reference evidence="6 7" key="1">
    <citation type="submission" date="2018-06" db="EMBL/GenBank/DDBJ databases">
        <title>Whole genome sequencing of Candida tropicalis (genome annotated by CSBL at Korea University).</title>
        <authorList>
            <person name="Ahn J."/>
        </authorList>
    </citation>
    <scope>NUCLEOTIDE SEQUENCE [LARGE SCALE GENOMIC DNA]</scope>
    <source>
        <strain evidence="6 7">ATCC 20962</strain>
    </source>
</reference>
<comment type="caution">
    <text evidence="6">The sequence shown here is derived from an EMBL/GenBank/DDBJ whole genome shotgun (WGS) entry which is preliminary data.</text>
</comment>
<dbReference type="Pfam" id="PF04097">
    <property type="entry name" value="Nic96"/>
    <property type="match status" value="1"/>
</dbReference>
<evidence type="ECO:0000256" key="3">
    <source>
        <dbReference type="ARBA" id="ARBA00023242"/>
    </source>
</evidence>
<dbReference type="GO" id="GO:0006606">
    <property type="term" value="P:protein import into nucleus"/>
    <property type="evidence" value="ECO:0007669"/>
    <property type="project" value="TreeGrafter"/>
</dbReference>
<comment type="similarity">
    <text evidence="2 4">Belongs to the nucleoporin interacting component (NIC) family.</text>
</comment>
<dbReference type="PANTHER" id="PTHR11225">
    <property type="entry name" value="NUCLEAR PORE COMPLEX PROTEIN NUP93 NUCLEOPORIN NUP93 DEAD EYE PROTEIN"/>
    <property type="match status" value="1"/>
</dbReference>
<keyword evidence="4" id="KW-0811">Translocation</keyword>
<feature type="compositionally biased region" description="Low complexity" evidence="5">
    <location>
        <begin position="1"/>
        <end position="10"/>
    </location>
</feature>
<organism evidence="6 7">
    <name type="scientific">Candida viswanathii</name>
    <dbReference type="NCBI Taxonomy" id="5486"/>
    <lineage>
        <taxon>Eukaryota</taxon>
        <taxon>Fungi</taxon>
        <taxon>Dikarya</taxon>
        <taxon>Ascomycota</taxon>
        <taxon>Saccharomycotina</taxon>
        <taxon>Pichiomycetes</taxon>
        <taxon>Debaryomycetaceae</taxon>
        <taxon>Candida/Lodderomyces clade</taxon>
        <taxon>Candida</taxon>
    </lineage>
</organism>
<keyword evidence="4" id="KW-0472">Membrane</keyword>
<feature type="region of interest" description="Disordered" evidence="5">
    <location>
        <begin position="1"/>
        <end position="75"/>
    </location>
</feature>
<evidence type="ECO:0000313" key="6">
    <source>
        <dbReference type="EMBL" id="RCK67289.1"/>
    </source>
</evidence>
<dbReference type="InterPro" id="IPR007231">
    <property type="entry name" value="Nucleoporin_int_Nup93/Nic96"/>
</dbReference>
<accession>A0A367YP03</accession>
<dbReference type="GO" id="GO:0017056">
    <property type="term" value="F:structural constituent of nuclear pore"/>
    <property type="evidence" value="ECO:0007669"/>
    <property type="project" value="InterPro"/>
</dbReference>
<name>A0A367YP03_9ASCO</name>
<evidence type="ECO:0000256" key="1">
    <source>
        <dbReference type="ARBA" id="ARBA00004259"/>
    </source>
</evidence>
<dbReference type="PANTHER" id="PTHR11225:SF4">
    <property type="entry name" value="NUCLEAR PORE COMPLEX PROTEIN NUP93"/>
    <property type="match status" value="1"/>
</dbReference>
<gene>
    <name evidence="6" type="primary">NIC96_0</name>
    <name evidence="6" type="ORF">Cantr_03348</name>
</gene>
<dbReference type="STRING" id="5486.A0A367YP03"/>
<sequence>MFGNKTSSTGTGTGFSFGGQSNTNTNTGQTQNQFQQQQQQQQQQQAPPVTIGANAQSTINPPAGPISGTTTNLSLPVSVNTTKGPKLLKELLESANNLPKSNDHVQLGSIHLTLNELERKTQQLRRQADESASFTKAHYLLAGSGISADDIEGELNAIQIPKTSERGAPLHHTFGGSENIENYLSAKKDENILNTIEQSLSLASKDFDNYINANISIDWKVRRDELRKAVGLKTNVKVEEETIKNSIIWKSNSTAANILTPLGDSSVRQLTRAKFENYARVVDSLNGARLQERHFPLCLNFNEVNKLQNDVKGKQVAEIWKILVMLTGEKYAKTSQEQKFFNTPKTELNGTIVDNSIAYLQQEFYNYVDELYLKDTNKPQKYSPATNINKISYFVNQVVLKDDPELINKTQLVNGTPIWALIFYLLRAGLYPEAVDLVFRNRELFSKFDKNFPIYIKSYADSSKHVLSSELSERLHKEFNQQFQFIINDVDTSINYDPYKYSVYKIIGKCDLSNKSLPPSINLSIEEWVWFHLSIINENQPGSESNLVFENYSLLDLQNKIIQLGPKNFLASPNNPLYLKTLVLAGLYEMAVQYAYEFVNEADSVHLAIGLAYYGLLKCSPFNKDNLLTVNNNEYEINYSRLVGSYTTTFKISDPKVACEYLILIALSNGGDSKSALLVCHEALRELILVSREFGILLGQLNQVNGTKLPGILETQRKLIRLENIDQFYQQIVEVAASKCEEEGRIFDALLLYQLCCDYNTVVSLINKLLAEILATTDLNQPIIKFGNYEVLSTGYATKDVGDTIDNNIILLAQHIMKVFSNNSHILSRLSPKVKSTCDLLLPIINIRELFLKKDWNAVVNEINKLDLVPADANADIIKIRNMSELVQTNDLDDNLVKVIPSLLILVITSISHLNYEILTRRYQSYGNEKDALSHWKKIAKNCMIYAGMVQYKMPRETYSLLINLESLL</sequence>
<keyword evidence="4" id="KW-0653">Protein transport</keyword>